<evidence type="ECO:0000313" key="2">
    <source>
        <dbReference type="Proteomes" id="UP000309997"/>
    </source>
</evidence>
<evidence type="ECO:0000313" key="1">
    <source>
        <dbReference type="EMBL" id="KAL3585275.1"/>
    </source>
</evidence>
<reference evidence="1 2" key="1">
    <citation type="journal article" date="2024" name="Plant Biotechnol. J.">
        <title>Genome and CRISPR/Cas9 system of a widespread forest tree (Populus alba) in the world.</title>
        <authorList>
            <person name="Liu Y.J."/>
            <person name="Jiang P.F."/>
            <person name="Han X.M."/>
            <person name="Li X.Y."/>
            <person name="Wang H.M."/>
            <person name="Wang Y.J."/>
            <person name="Wang X.X."/>
            <person name="Zeng Q.Y."/>
        </authorList>
    </citation>
    <scope>NUCLEOTIDE SEQUENCE [LARGE SCALE GENOMIC DNA]</scope>
    <source>
        <strain evidence="2">cv. PAL-ZL1</strain>
    </source>
</reference>
<dbReference type="Proteomes" id="UP000309997">
    <property type="component" value="Unassembled WGS sequence"/>
</dbReference>
<dbReference type="EMBL" id="RCHU02000006">
    <property type="protein sequence ID" value="KAL3585275.1"/>
    <property type="molecule type" value="Genomic_DNA"/>
</dbReference>
<accession>A0ACC4C2V7</accession>
<sequence>MNNRRRHRGEIYQHQEVQRTARSRSRKPPHHGSWQPTVPSWEKRFCYSVGSIPWRKLLETKKIMYLYENVVKWNDSAGEEAFHNAKNRFWAEINGLPCNISLPDPDIYIDEIDWNSSVDPELLLDLEREPKDHDEITKGEEVVIIGSSLLLNQSFSCAGWGGAEEEFQKVPDSALDPGHWDSNHKVTSDENPWGRNVTHPNEAMNDGGWDCWNDSFGWGNNEWDVGNDGKNANDGTGGDWGTLDGYNQRREAASGRDRVQGSGTPRILVDYLPESRDLIEVVMAAEEENPALSNFSEESSAVVPDDELMIDNSSPIQPTPPIIPPVIPSSIPVLPSIAPIPIVPPRPLAPLPIRPPATRPPGVQNGEMRTSDSDSDQEELSPTGTTPGSTGGYEISEASRLVRERQQKAMQEFMMKKRAAALAVPTNDMAVRTRLRRLGEPITLFGEREMERRDRLRMLMAKLDSEGQLEKLMKVHEEEEAASTAAAEDAEEEFVQYPFYTEGSKELLDARIDIAKYSISKAALRLQRARRKRDDPDEDEDAEIDWTLNQAESLSLNCSELGDDRPLSGCSFSCDGEMLATCSLSGVAKIWSVPQVTKVSNLKGHMERATDVAFSPVHNHLATASADRTARLWNTDGSLLMKFEGHLDRLARIAFHPSGKYLGTTSFDKTWRLWDIDSGVELLLQEGHSRSIYGIAFHHDGSLAASCGLDALARVWDLRTGRSIMALEGHVKPLLGISFSPNGYHLATGGEDNTCRIWDLRKKKSLYVIPAHSNLVSQVKFEPQEGYYLVTSSYDMTAKVWSGRDFKHVKTLSAHEAKVTSLDISADGHLIATVSHDRTIKLWSSRSNEKDAMEYDAIPNMLQFCLACPRSKGYTEERNREHMVAMVKLEVYQSSETIQ</sequence>
<organism evidence="1 2">
    <name type="scientific">Populus alba</name>
    <name type="common">White poplar</name>
    <dbReference type="NCBI Taxonomy" id="43335"/>
    <lineage>
        <taxon>Eukaryota</taxon>
        <taxon>Viridiplantae</taxon>
        <taxon>Streptophyta</taxon>
        <taxon>Embryophyta</taxon>
        <taxon>Tracheophyta</taxon>
        <taxon>Spermatophyta</taxon>
        <taxon>Magnoliopsida</taxon>
        <taxon>eudicotyledons</taxon>
        <taxon>Gunneridae</taxon>
        <taxon>Pentapetalae</taxon>
        <taxon>rosids</taxon>
        <taxon>fabids</taxon>
        <taxon>Malpighiales</taxon>
        <taxon>Salicaceae</taxon>
        <taxon>Saliceae</taxon>
        <taxon>Populus</taxon>
    </lineage>
</organism>
<comment type="caution">
    <text evidence="1">The sequence shown here is derived from an EMBL/GenBank/DDBJ whole genome shotgun (WGS) entry which is preliminary data.</text>
</comment>
<gene>
    <name evidence="1" type="ORF">D5086_012142</name>
</gene>
<protein>
    <submittedName>
        <fullName evidence="1">Uncharacterized protein</fullName>
    </submittedName>
</protein>
<proteinExistence type="predicted"/>
<keyword evidence="2" id="KW-1185">Reference proteome</keyword>
<name>A0ACC4C2V7_POPAL</name>